<sequence length="270" mass="28509">MKAADAAPRNLPALLAALHEDERDAAVIVGGTPGGTIHLRQGRIVGVDTPGAPSAESTLLKSGRVEDSAWAMACAASGSGGNTLRDELRRRDLLTPEEFEIVCTAALFDGAFALALGSAAEWEVRGPSRPVVTARAFAPHLVTAETTRRLATITELWGSATELARTRIRTANTSPVRLLPRHTDILEAANGRRTPRDIAFALGRGTYAVMLDLSHLRALGLIEHDTPPLGRPSTAPRMPGPRTGTPSPAAPAPLPKRSPGARHPHRSDAV</sequence>
<feature type="region of interest" description="Disordered" evidence="1">
    <location>
        <begin position="224"/>
        <end position="270"/>
    </location>
</feature>
<name>A0A3M0IKY3_9ACTN</name>
<gene>
    <name evidence="2" type="ORF">CTZ28_03290</name>
</gene>
<accession>A0A3M0IKY3</accession>
<dbReference type="EMBL" id="PENI01000002">
    <property type="protein sequence ID" value="RMB86979.1"/>
    <property type="molecule type" value="Genomic_DNA"/>
</dbReference>
<evidence type="ECO:0000313" key="2">
    <source>
        <dbReference type="EMBL" id="RMB86979.1"/>
    </source>
</evidence>
<evidence type="ECO:0000256" key="1">
    <source>
        <dbReference type="SAM" id="MobiDB-lite"/>
    </source>
</evidence>
<dbReference type="OrthoDB" id="4550778at2"/>
<evidence type="ECO:0000313" key="3">
    <source>
        <dbReference type="Proteomes" id="UP000270471"/>
    </source>
</evidence>
<organism evidence="2 3">
    <name type="scientific">Streptomyces shenzhenensis</name>
    <dbReference type="NCBI Taxonomy" id="943815"/>
    <lineage>
        <taxon>Bacteria</taxon>
        <taxon>Bacillati</taxon>
        <taxon>Actinomycetota</taxon>
        <taxon>Actinomycetes</taxon>
        <taxon>Kitasatosporales</taxon>
        <taxon>Streptomycetaceae</taxon>
        <taxon>Streptomyces</taxon>
    </lineage>
</organism>
<reference evidence="2 3" key="1">
    <citation type="submission" date="2017-11" db="EMBL/GenBank/DDBJ databases">
        <title>Draft genome of actinobacteria isolated from guarana (Paullinia cupana (Mart.) Ducke.</title>
        <authorList>
            <person name="Siqueira K.A."/>
            <person name="Liotti R.G."/>
            <person name="Mendes T.A.O."/>
            <person name="Soares M.A."/>
        </authorList>
    </citation>
    <scope>NUCLEOTIDE SEQUENCE [LARGE SCALE GENOMIC DNA]</scope>
    <source>
        <strain evidence="2 3">193</strain>
    </source>
</reference>
<dbReference type="Proteomes" id="UP000270471">
    <property type="component" value="Unassembled WGS sequence"/>
</dbReference>
<feature type="compositionally biased region" description="Basic residues" evidence="1">
    <location>
        <begin position="259"/>
        <end position="270"/>
    </location>
</feature>
<dbReference type="RefSeq" id="WP_121887687.1">
    <property type="nucleotide sequence ID" value="NZ_PENI01000002.1"/>
</dbReference>
<protein>
    <submittedName>
        <fullName evidence="2">Uncharacterized protein</fullName>
    </submittedName>
</protein>
<keyword evidence="3" id="KW-1185">Reference proteome</keyword>
<dbReference type="AlphaFoldDB" id="A0A3M0IKY3"/>
<proteinExistence type="predicted"/>
<comment type="caution">
    <text evidence="2">The sequence shown here is derived from an EMBL/GenBank/DDBJ whole genome shotgun (WGS) entry which is preliminary data.</text>
</comment>